<evidence type="ECO:0008006" key="3">
    <source>
        <dbReference type="Google" id="ProtNLM"/>
    </source>
</evidence>
<name>A0A4R3N4L2_9GAMM</name>
<protein>
    <recommendedName>
        <fullName evidence="3">Capsule assembly protein Wzi</fullName>
    </recommendedName>
</protein>
<reference evidence="1 2" key="1">
    <citation type="submission" date="2019-03" db="EMBL/GenBank/DDBJ databases">
        <title>Genomic Encyclopedia of Type Strains, Phase IV (KMG-IV): sequencing the most valuable type-strain genomes for metagenomic binning, comparative biology and taxonomic classification.</title>
        <authorList>
            <person name="Goeker M."/>
        </authorList>
    </citation>
    <scope>NUCLEOTIDE SEQUENCE [LARGE SCALE GENOMIC DNA]</scope>
    <source>
        <strain evidence="1 2">DSM 13587</strain>
    </source>
</reference>
<dbReference type="EMBL" id="SMAO01000001">
    <property type="protein sequence ID" value="TCT24110.1"/>
    <property type="molecule type" value="Genomic_DNA"/>
</dbReference>
<dbReference type="RefSeq" id="WP_165903323.1">
    <property type="nucleotide sequence ID" value="NZ_SMAO01000001.1"/>
</dbReference>
<sequence length="420" mass="47403">MVQQGDLDRWFDVGRATLKGLALAAYRLLIDHRRCMLPTGILALLLSSSPQAQILESARFGSLDADVGALSILHQYDGATDKGLGAAFLQLRYRSPELAGARLGAWWLGLRQLGESHPGDYDALCETSQALRELHVTLPLPGSLKSSRLQIGRFDMRSTAMDGNSHQGIAWQFESDTDLRLEVGLIDRWAKYNRIHLNFQGLTEWGDVSDVHPQAGDQFWFTQLRIPFGETGMVEPFLRYQDRVMLVSGLNWDLGRSMPAGARIGLDGTLAHYGNRWPRALKPDYQDVFSWLVHGYRQFGSLRVGIGWHGVNDRRGNLGAGLFYWIDPLMVDETIPYDDRNAAQLFYADAKLKRDRLDLTLRYGYGVNRAIDLDSHEIDILTYYNLTPSLTWGWLVSINVYSGDLLPDYTRIGTLLSYAF</sequence>
<dbReference type="AlphaFoldDB" id="A0A4R3N4L2"/>
<organism evidence="1 2">
    <name type="scientific">Thiobaca trueperi</name>
    <dbReference type="NCBI Taxonomy" id="127458"/>
    <lineage>
        <taxon>Bacteria</taxon>
        <taxon>Pseudomonadati</taxon>
        <taxon>Pseudomonadota</taxon>
        <taxon>Gammaproteobacteria</taxon>
        <taxon>Chromatiales</taxon>
        <taxon>Chromatiaceae</taxon>
        <taxon>Thiobaca</taxon>
    </lineage>
</organism>
<keyword evidence="2" id="KW-1185">Reference proteome</keyword>
<evidence type="ECO:0000313" key="2">
    <source>
        <dbReference type="Proteomes" id="UP000295717"/>
    </source>
</evidence>
<evidence type="ECO:0000313" key="1">
    <source>
        <dbReference type="EMBL" id="TCT24110.1"/>
    </source>
</evidence>
<comment type="caution">
    <text evidence="1">The sequence shown here is derived from an EMBL/GenBank/DDBJ whole genome shotgun (WGS) entry which is preliminary data.</text>
</comment>
<accession>A0A4R3N4L2</accession>
<dbReference type="Proteomes" id="UP000295717">
    <property type="component" value="Unassembled WGS sequence"/>
</dbReference>
<proteinExistence type="predicted"/>
<gene>
    <name evidence="1" type="ORF">EDC35_101430</name>
</gene>